<dbReference type="KEGG" id="kmx:KLMA_20170"/>
<evidence type="ECO:0000259" key="2">
    <source>
        <dbReference type="SMART" id="SM01316"/>
    </source>
</evidence>
<dbReference type="GeneID" id="34714650"/>
<dbReference type="Pfam" id="PF15407">
    <property type="entry name" value="Spo7_2_N"/>
    <property type="match status" value="1"/>
</dbReference>
<dbReference type="RefSeq" id="XP_022674505.1">
    <property type="nucleotide sequence ID" value="XM_022822711.1"/>
</dbReference>
<dbReference type="EMBL" id="AP012214">
    <property type="protein sequence ID" value="BAO38628.2"/>
    <property type="molecule type" value="Genomic_DNA"/>
</dbReference>
<feature type="region of interest" description="Disordered" evidence="1">
    <location>
        <begin position="253"/>
        <end position="290"/>
    </location>
</feature>
<dbReference type="OrthoDB" id="5579281at2759"/>
<reference evidence="3 4" key="1">
    <citation type="journal article" date="2015" name="Biotechnol. Biofuels">
        <title>Genetic basis of the highly efficient yeast Kluyveromyces marxianus: complete genome sequence and transcriptome analyses.</title>
        <authorList>
            <person name="Lertwattanasakul N."/>
            <person name="Kosaka T."/>
            <person name="Hosoyama A."/>
            <person name="Suzuki Y."/>
            <person name="Rodrussamee N."/>
            <person name="Matsutani M."/>
            <person name="Murata M."/>
            <person name="Fujimoto N."/>
            <person name="Suprayogi"/>
            <person name="Tsuchikane K."/>
            <person name="Limtong S."/>
            <person name="Fujita N."/>
            <person name="Yamada M."/>
        </authorList>
    </citation>
    <scope>NUCLEOTIDE SEQUENCE [LARGE SCALE GENOMIC DNA]</scope>
    <source>
        <strain evidence="4">DMKU3-1042 / BCC 29191 / NBRC 104275</strain>
    </source>
</reference>
<dbReference type="AlphaFoldDB" id="W0T6D7"/>
<dbReference type="InterPro" id="IPR029217">
    <property type="entry name" value="Spo7_2_N"/>
</dbReference>
<evidence type="ECO:0000313" key="4">
    <source>
        <dbReference type="Proteomes" id="UP000065495"/>
    </source>
</evidence>
<sequence length="1047" mass="120286">MDEKLHEVLDIVLSDEKLLGYLQENGIICDRDVNQIRIPKHSFTSHQLTYCTVDEVSQNHQSVLVGGIPAIWNMQHSYGLFQMVEKLSDFRLRKRIKYVYERTRRREAKILGWRQHNSAGQLRKFEESAKPSKQVMMYNGTNTDVEDDESCYNTDDSLAASDLPSSSESARASASASSSTSTSIDALPSGVVTNPVNSEPAPRFASILGKPNSNSNNNNNNNGVANVKVVVNDYDSDNSGAGIGIEAYSPVSNRGARNALGSTRSRTRRDRSVSPARSLRSTTSSRDPITVLRPIPQKITLEEEMRIKNSSKQYTALKAIGKRIADNFPEKKTDNFVDRYPNGYNSGSSNIILDTSRLNKVIKMEKMLVMVKEALSAKVVPSHFSEDEPVDTRIYQRWKEYIVVARATGNPNAPIKLQFYTSSKIKTVDTRQKKPWHCKMEFDLDKTCLIEFYNSLDKSLCIVKQDDELTQEIRFSENNKKKANLKKPYDPLQIFILRCDNLISSSRWLVFLRSSIGQTSKFHKINVHIPTIDFSLDIDLPKHVLNQLAKKAEEEEDTMKIFFLSKGYLVLQLPIIRFLRLAIREMVLKLGYKEAALQWDKPSVLMGICWKHYDRLEWAFGNQADILYGSFVMRKSHTVEYRHLQTYPKSVEISVDREEDTDISNGNNEVSNYVLLEPPPIEGFLSQNTIKYHNSTVGLSQPYFKISYWFTSNNLLFVMRSAKATPPLPDEEIVDPFGFVKDKNKLQDLLKSIPKIYESNPYTLNENGHIEWLNDKMTDEEFSKRDKTAARSFLRKVSSILKADSCIDMTSVLEIRPFNHTLINNQTFKVWNEANNLIWKNNMPVEETKSSIIELVLDNKTSKLLLAPDPESCAEWMSRLKDISFYWKKRLAKDRQLLWDLKFKNLNTFNITEQEEKHISAFAPKWMTEVSVTDDNIYNVSAHAMAHPIIHQGLIYQKSRKHSVFKKEFMILIPGFVLLFHCFERSVRGYAKNSTEYRHSLTFPIEKCYVYSGALTEQELLKRDKEFNSINPGSHSLSRVYTDGWRN</sequence>
<evidence type="ECO:0000256" key="1">
    <source>
        <dbReference type="SAM" id="MobiDB-lite"/>
    </source>
</evidence>
<organism evidence="3 4">
    <name type="scientific">Kluyveromyces marxianus (strain DMKU3-1042 / BCC 29191 / NBRC 104275)</name>
    <name type="common">Yeast</name>
    <name type="synonym">Candida kefyr</name>
    <dbReference type="NCBI Taxonomy" id="1003335"/>
    <lineage>
        <taxon>Eukaryota</taxon>
        <taxon>Fungi</taxon>
        <taxon>Dikarya</taxon>
        <taxon>Ascomycota</taxon>
        <taxon>Saccharomycotina</taxon>
        <taxon>Saccharomycetes</taxon>
        <taxon>Saccharomycetales</taxon>
        <taxon>Saccharomycetaceae</taxon>
        <taxon>Kluyveromyces</taxon>
    </lineage>
</organism>
<dbReference type="Pfam" id="PF23207">
    <property type="entry name" value="PH_SPO71"/>
    <property type="match status" value="1"/>
</dbReference>
<gene>
    <name evidence="3" type="primary">SPO71</name>
    <name evidence="3" type="ORF">KLMA_20170</name>
</gene>
<proteinExistence type="predicted"/>
<dbReference type="InterPro" id="IPR039486">
    <property type="entry name" value="Mug56/Spo71_PH"/>
</dbReference>
<dbReference type="PANTHER" id="PTHR28076">
    <property type="entry name" value="SPORULATION-SPECIFIC PROTEIN 71"/>
    <property type="match status" value="1"/>
</dbReference>
<dbReference type="InterPro" id="IPR057379">
    <property type="entry name" value="PH_SPO71"/>
</dbReference>
<dbReference type="GO" id="GO:1902657">
    <property type="term" value="P:protein localization to prospore membrane"/>
    <property type="evidence" value="ECO:0007669"/>
    <property type="project" value="InterPro"/>
</dbReference>
<feature type="compositionally biased region" description="Low complexity" evidence="1">
    <location>
        <begin position="154"/>
        <end position="189"/>
    </location>
</feature>
<protein>
    <submittedName>
        <fullName evidence="3">Sporulation-specific protein 71</fullName>
    </submittedName>
</protein>
<feature type="region of interest" description="Disordered" evidence="1">
    <location>
        <begin position="142"/>
        <end position="224"/>
    </location>
</feature>
<dbReference type="GO" id="GO:0005628">
    <property type="term" value="C:prospore membrane"/>
    <property type="evidence" value="ECO:0007669"/>
    <property type="project" value="TreeGrafter"/>
</dbReference>
<name>W0T6D7_KLUMD</name>
<dbReference type="Proteomes" id="UP000065495">
    <property type="component" value="Chromosome 2"/>
</dbReference>
<dbReference type="Pfam" id="PF15404">
    <property type="entry name" value="PH_4"/>
    <property type="match status" value="1"/>
</dbReference>
<evidence type="ECO:0000313" key="3">
    <source>
        <dbReference type="EMBL" id="BAO38628.2"/>
    </source>
</evidence>
<dbReference type="VEuPathDB" id="FungiDB:KLMA_20170"/>
<dbReference type="InterPro" id="IPR040345">
    <property type="entry name" value="Mug56/Spo71"/>
</dbReference>
<dbReference type="SMART" id="SM01316">
    <property type="entry name" value="Spo7_2_N"/>
    <property type="match status" value="1"/>
</dbReference>
<accession>W0T6D7</accession>
<feature type="domain" description="Sporulation-specific protein 71 N-terminal" evidence="2">
    <location>
        <begin position="34"/>
        <end position="100"/>
    </location>
</feature>
<feature type="compositionally biased region" description="Low complexity" evidence="1">
    <location>
        <begin position="212"/>
        <end position="224"/>
    </location>
</feature>
<dbReference type="PANTHER" id="PTHR28076:SF1">
    <property type="entry name" value="PROSPORE MEMBRANE ADAPTER PROTEIN SPO71"/>
    <property type="match status" value="1"/>
</dbReference>